<sequence length="193" mass="22288">MNCTPEELGSLRAYDYTAEDSDNCEEYIFKTDSGALYSCYFINASGYFEDYPLIKNDIVTFGFGLISPSKGFFVEKHDARIRETIFHILLKANETYPERSFFVMYSTKDGKQRNRKITFDRWYNEFCKLLSGRVTRISITAHGIEGGFSFNMMMLVPSTCSKLELIKSTCIEIKDEFISKGYPPSIECRIECK</sequence>
<accession>A0ABM8UXK0</accession>
<reference evidence="1 2" key="1">
    <citation type="submission" date="2021-04" db="EMBL/GenBank/DDBJ databases">
        <authorList>
            <person name="Rodrigo-Torres L."/>
            <person name="Arahal R. D."/>
            <person name="Lucena T."/>
        </authorList>
    </citation>
    <scope>NUCLEOTIDE SEQUENCE [LARGE SCALE GENOMIC DNA]</scope>
    <source>
        <strain evidence="1 2">CECT 9623</strain>
    </source>
</reference>
<proteinExistence type="predicted"/>
<organism evidence="1 2">
    <name type="scientific">Dyadobacter linearis</name>
    <dbReference type="NCBI Taxonomy" id="2823330"/>
    <lineage>
        <taxon>Bacteria</taxon>
        <taxon>Pseudomonadati</taxon>
        <taxon>Bacteroidota</taxon>
        <taxon>Cytophagia</taxon>
        <taxon>Cytophagales</taxon>
        <taxon>Spirosomataceae</taxon>
        <taxon>Dyadobacter</taxon>
    </lineage>
</organism>
<gene>
    <name evidence="1" type="ORF">DYBT9623_05007</name>
</gene>
<evidence type="ECO:0000313" key="1">
    <source>
        <dbReference type="EMBL" id="CAG5074253.1"/>
    </source>
</evidence>
<evidence type="ECO:0000313" key="2">
    <source>
        <dbReference type="Proteomes" id="UP000679725"/>
    </source>
</evidence>
<dbReference type="Proteomes" id="UP000679725">
    <property type="component" value="Unassembled WGS sequence"/>
</dbReference>
<comment type="caution">
    <text evidence="1">The sequence shown here is derived from an EMBL/GenBank/DDBJ whole genome shotgun (WGS) entry which is preliminary data.</text>
</comment>
<dbReference type="EMBL" id="CAJRAU010000010">
    <property type="protein sequence ID" value="CAG5074253.1"/>
    <property type="molecule type" value="Genomic_DNA"/>
</dbReference>
<protein>
    <submittedName>
        <fullName evidence="1">Uncharacterized protein</fullName>
    </submittedName>
</protein>
<keyword evidence="2" id="KW-1185">Reference proteome</keyword>
<name>A0ABM8UXK0_9BACT</name>